<dbReference type="GO" id="GO:0000977">
    <property type="term" value="F:RNA polymerase II transcription regulatory region sequence-specific DNA binding"/>
    <property type="evidence" value="ECO:0007669"/>
    <property type="project" value="TreeGrafter"/>
</dbReference>
<dbReference type="GO" id="GO:0005634">
    <property type="term" value="C:nucleus"/>
    <property type="evidence" value="ECO:0007669"/>
    <property type="project" value="UniProtKB-UniRule"/>
</dbReference>
<feature type="domain" description="HMG box" evidence="8">
    <location>
        <begin position="133"/>
        <end position="201"/>
    </location>
</feature>
<proteinExistence type="predicted"/>
<evidence type="ECO:0000256" key="3">
    <source>
        <dbReference type="ARBA" id="ARBA00023125"/>
    </source>
</evidence>
<accession>A0A0T6B8A8</accession>
<dbReference type="SUPFAM" id="SSF47095">
    <property type="entry name" value="HMG-box"/>
    <property type="match status" value="1"/>
</dbReference>
<name>A0A0T6B8A8_9SCAR</name>
<dbReference type="AlphaFoldDB" id="A0A0T6B8A8"/>
<dbReference type="OrthoDB" id="2377365at2759"/>
<dbReference type="PROSITE" id="PS50118">
    <property type="entry name" value="HMG_BOX_2"/>
    <property type="match status" value="1"/>
</dbReference>
<dbReference type="Gene3D" id="1.10.30.10">
    <property type="entry name" value="High mobility group box domain"/>
    <property type="match status" value="1"/>
</dbReference>
<protein>
    <recommendedName>
        <fullName evidence="8">HMG box domain-containing protein</fullName>
    </recommendedName>
</protein>
<evidence type="ECO:0000313" key="10">
    <source>
        <dbReference type="Proteomes" id="UP000051574"/>
    </source>
</evidence>
<reference evidence="9 10" key="1">
    <citation type="submission" date="2015-09" db="EMBL/GenBank/DDBJ databases">
        <title>Draft genome of the scarab beetle Oryctes borbonicus.</title>
        <authorList>
            <person name="Meyer J.M."/>
            <person name="Markov G.V."/>
            <person name="Baskaran P."/>
            <person name="Herrmann M."/>
            <person name="Sommer R.J."/>
            <person name="Roedelsperger C."/>
        </authorList>
    </citation>
    <scope>NUCLEOTIDE SEQUENCE [LARGE SCALE GENOMIC DNA]</scope>
    <source>
        <strain evidence="9">OB123</strain>
        <tissue evidence="9">Whole animal</tissue>
    </source>
</reference>
<evidence type="ECO:0000256" key="2">
    <source>
        <dbReference type="ARBA" id="ARBA00023015"/>
    </source>
</evidence>
<dbReference type="InterPro" id="IPR052412">
    <property type="entry name" value="CC-Dev_Transcription_Reg"/>
</dbReference>
<dbReference type="GO" id="GO:0000981">
    <property type="term" value="F:DNA-binding transcription factor activity, RNA polymerase II-specific"/>
    <property type="evidence" value="ECO:0007669"/>
    <property type="project" value="TreeGrafter"/>
</dbReference>
<evidence type="ECO:0000256" key="1">
    <source>
        <dbReference type="ARBA" id="ARBA00022553"/>
    </source>
</evidence>
<evidence type="ECO:0000313" key="9">
    <source>
        <dbReference type="EMBL" id="KRT83571.1"/>
    </source>
</evidence>
<organism evidence="9 10">
    <name type="scientific">Oryctes borbonicus</name>
    <dbReference type="NCBI Taxonomy" id="1629725"/>
    <lineage>
        <taxon>Eukaryota</taxon>
        <taxon>Metazoa</taxon>
        <taxon>Ecdysozoa</taxon>
        <taxon>Arthropoda</taxon>
        <taxon>Hexapoda</taxon>
        <taxon>Insecta</taxon>
        <taxon>Pterygota</taxon>
        <taxon>Neoptera</taxon>
        <taxon>Endopterygota</taxon>
        <taxon>Coleoptera</taxon>
        <taxon>Polyphaga</taxon>
        <taxon>Scarabaeiformia</taxon>
        <taxon>Scarabaeidae</taxon>
        <taxon>Dynastinae</taxon>
        <taxon>Oryctes</taxon>
    </lineage>
</organism>
<evidence type="ECO:0000256" key="6">
    <source>
        <dbReference type="PROSITE-ProRule" id="PRU00267"/>
    </source>
</evidence>
<feature type="compositionally biased region" description="Basic and acidic residues" evidence="7">
    <location>
        <begin position="494"/>
        <end position="509"/>
    </location>
</feature>
<keyword evidence="3 6" id="KW-0238">DNA-binding</keyword>
<keyword evidence="4" id="KW-0804">Transcription</keyword>
<feature type="region of interest" description="Disordered" evidence="7">
    <location>
        <begin position="401"/>
        <end position="421"/>
    </location>
</feature>
<feature type="region of interest" description="Disordered" evidence="7">
    <location>
        <begin position="494"/>
        <end position="516"/>
    </location>
</feature>
<dbReference type="PANTHER" id="PTHR13059:SF10">
    <property type="entry name" value="HMG BOX TRANSCRIPTION FACTOR BBX"/>
    <property type="match status" value="1"/>
</dbReference>
<dbReference type="Pfam" id="PF00505">
    <property type="entry name" value="HMG_box"/>
    <property type="match status" value="1"/>
</dbReference>
<keyword evidence="5 6" id="KW-0539">Nucleus</keyword>
<keyword evidence="10" id="KW-1185">Reference proteome</keyword>
<dbReference type="PANTHER" id="PTHR13059">
    <property type="entry name" value="HMG-BOX TRANSCRIPTION FACTOR BBX"/>
    <property type="match status" value="1"/>
</dbReference>
<gene>
    <name evidence="9" type="ORF">AMK59_4210</name>
</gene>
<comment type="caution">
    <text evidence="9">The sequence shown here is derived from an EMBL/GenBank/DDBJ whole genome shotgun (WGS) entry which is preliminary data.</text>
</comment>
<feature type="DNA-binding region" description="HMG box" evidence="6">
    <location>
        <begin position="133"/>
        <end position="201"/>
    </location>
</feature>
<evidence type="ECO:0000256" key="7">
    <source>
        <dbReference type="SAM" id="MobiDB-lite"/>
    </source>
</evidence>
<evidence type="ECO:0000256" key="5">
    <source>
        <dbReference type="ARBA" id="ARBA00023242"/>
    </source>
</evidence>
<dbReference type="InterPro" id="IPR009071">
    <property type="entry name" value="HMG_box_dom"/>
</dbReference>
<dbReference type="EMBL" id="LJIG01009192">
    <property type="protein sequence ID" value="KRT83571.1"/>
    <property type="molecule type" value="Genomic_DNA"/>
</dbReference>
<evidence type="ECO:0000256" key="4">
    <source>
        <dbReference type="ARBA" id="ARBA00023163"/>
    </source>
</evidence>
<feature type="compositionally biased region" description="Polar residues" evidence="7">
    <location>
        <begin position="401"/>
        <end position="411"/>
    </location>
</feature>
<dbReference type="CDD" id="cd21989">
    <property type="entry name" value="HMG-box_HBP2"/>
    <property type="match status" value="1"/>
</dbReference>
<dbReference type="InterPro" id="IPR049523">
    <property type="entry name" value="BBX_HMG-box"/>
</dbReference>
<keyword evidence="1" id="KW-0597">Phosphoprotein</keyword>
<dbReference type="SMART" id="SM00398">
    <property type="entry name" value="HMG"/>
    <property type="match status" value="1"/>
</dbReference>
<evidence type="ECO:0000259" key="8">
    <source>
        <dbReference type="PROSITE" id="PS50118"/>
    </source>
</evidence>
<dbReference type="Proteomes" id="UP000051574">
    <property type="component" value="Unassembled WGS sequence"/>
</dbReference>
<keyword evidence="2" id="KW-0805">Transcription regulation</keyword>
<dbReference type="InterPro" id="IPR036910">
    <property type="entry name" value="HMG_box_dom_sf"/>
</dbReference>
<sequence>MNSLSNTNTFNHYSRPCTFGSPLHSNTNNNDSNIEVFTSINDNGLNSASCQNETVALNNLWTKGTFSNKNKVKPDLSLNLATSGKITWNSQNNNDVDIKSEEEDRDVDVATNDANTAISPTLENESTSPSHHARRPMNAFLIFCKKHRPIVRRKYPNLENRGVTRILGEWWALLDDSDKNPYKDLAKEYKDAFFCANPDFKWYKLPAPPLRTLATRPSSVQKEPIHPLHSPTQTNPSHEWEFTPGKLADESQLGSLSALLNVNSFSKSNDTPSKVNLEEITKDINIPDDNSSTDNNNVDVATKVEPCLESPPTITKEVSLPPKPIKKRKFVEDFLDSANKSSVRNIFNVEKLDISDSYHPKLKQVKLEINRGQSDLQESITNKELIEKVIDNTYQNQNIVPQNCSSYSNSDNSKEPRKSGRSCKGKLYAEFMVHGKLIKNKREKRYNSLEGLKKEEDEVNSSKPEVKPDVVPNFDLQNTIKRLAERTKVNLSQMEEKSEPKQEVERIRTNSESSEDSFIKNKFDLQKRIDELPSLDYDSYIQRKRENKKRKFNKSKLLHMSNYQKQKLQNSISTSVNINNNNNNVPIGSKKRKNKLSITHLEKKDSHFVYDNGGNIESGDLSGLTTLAEVASNKEKINQEKVLK</sequence>